<dbReference type="InterPro" id="IPR050122">
    <property type="entry name" value="RTK"/>
</dbReference>
<dbReference type="GO" id="GO:0043235">
    <property type="term" value="C:receptor complex"/>
    <property type="evidence" value="ECO:0007669"/>
    <property type="project" value="TreeGrafter"/>
</dbReference>
<protein>
    <submittedName>
        <fullName evidence="1">Hepatocyte growth factor receptor</fullName>
    </submittedName>
</protein>
<dbReference type="Pfam" id="PF07714">
    <property type="entry name" value="PK_Tyr_Ser-Thr"/>
    <property type="match status" value="1"/>
</dbReference>
<dbReference type="SMART" id="SM00219">
    <property type="entry name" value="TyrKc"/>
    <property type="match status" value="1"/>
</dbReference>
<dbReference type="InParanoid" id="K1Q2E6"/>
<dbReference type="Gene3D" id="1.10.510.10">
    <property type="entry name" value="Transferase(Phosphotransferase) domain 1"/>
    <property type="match status" value="1"/>
</dbReference>
<dbReference type="InterPro" id="IPR011009">
    <property type="entry name" value="Kinase-like_dom_sf"/>
</dbReference>
<dbReference type="GO" id="GO:0005886">
    <property type="term" value="C:plasma membrane"/>
    <property type="evidence" value="ECO:0007669"/>
    <property type="project" value="TreeGrafter"/>
</dbReference>
<dbReference type="GO" id="GO:0005524">
    <property type="term" value="F:ATP binding"/>
    <property type="evidence" value="ECO:0007669"/>
    <property type="project" value="InterPro"/>
</dbReference>
<dbReference type="GO" id="GO:0004714">
    <property type="term" value="F:transmembrane receptor protein tyrosine kinase activity"/>
    <property type="evidence" value="ECO:0007669"/>
    <property type="project" value="TreeGrafter"/>
</dbReference>
<dbReference type="InterPro" id="IPR020635">
    <property type="entry name" value="Tyr_kinase_cat_dom"/>
</dbReference>
<sequence length="150" mass="17226">MRLAARNVFLNKSLSAKIAGFGPRQGDDEDESGKKERIPVKWMAPECLNKTGTASEKSDVWSYGITIWEIFSIGATPYGDVRSRDFPKWIKQGNRLSKPEYTDDLHYEIMKKCWNLKPSGRPSFAEINKEIESLFRQSSGDLYYYDSSQK</sequence>
<keyword evidence="1" id="KW-0675">Receptor</keyword>
<dbReference type="GO" id="GO:0007169">
    <property type="term" value="P:cell surface receptor protein tyrosine kinase signaling pathway"/>
    <property type="evidence" value="ECO:0007669"/>
    <property type="project" value="TreeGrafter"/>
</dbReference>
<dbReference type="FunFam" id="1.10.510.10:FF:001927">
    <property type="entry name" value="Receptor protein-tyrosine kinase"/>
    <property type="match status" value="1"/>
</dbReference>
<evidence type="ECO:0000313" key="1">
    <source>
        <dbReference type="EMBL" id="EKC23040.1"/>
    </source>
</evidence>
<name>K1Q2E6_MAGGI</name>
<reference evidence="1" key="1">
    <citation type="journal article" date="2012" name="Nature">
        <title>The oyster genome reveals stress adaptation and complexity of shell formation.</title>
        <authorList>
            <person name="Zhang G."/>
            <person name="Fang X."/>
            <person name="Guo X."/>
            <person name="Li L."/>
            <person name="Luo R."/>
            <person name="Xu F."/>
            <person name="Yang P."/>
            <person name="Zhang L."/>
            <person name="Wang X."/>
            <person name="Qi H."/>
            <person name="Xiong Z."/>
            <person name="Que H."/>
            <person name="Xie Y."/>
            <person name="Holland P.W."/>
            <person name="Paps J."/>
            <person name="Zhu Y."/>
            <person name="Wu F."/>
            <person name="Chen Y."/>
            <person name="Wang J."/>
            <person name="Peng C."/>
            <person name="Meng J."/>
            <person name="Yang L."/>
            <person name="Liu J."/>
            <person name="Wen B."/>
            <person name="Zhang N."/>
            <person name="Huang Z."/>
            <person name="Zhu Q."/>
            <person name="Feng Y."/>
            <person name="Mount A."/>
            <person name="Hedgecock D."/>
            <person name="Xu Z."/>
            <person name="Liu Y."/>
            <person name="Domazet-Loso T."/>
            <person name="Du Y."/>
            <person name="Sun X."/>
            <person name="Zhang S."/>
            <person name="Liu B."/>
            <person name="Cheng P."/>
            <person name="Jiang X."/>
            <person name="Li J."/>
            <person name="Fan D."/>
            <person name="Wang W."/>
            <person name="Fu W."/>
            <person name="Wang T."/>
            <person name="Wang B."/>
            <person name="Zhang J."/>
            <person name="Peng Z."/>
            <person name="Li Y."/>
            <person name="Li N."/>
            <person name="Wang J."/>
            <person name="Chen M."/>
            <person name="He Y."/>
            <person name="Tan F."/>
            <person name="Song X."/>
            <person name="Zheng Q."/>
            <person name="Huang R."/>
            <person name="Yang H."/>
            <person name="Du X."/>
            <person name="Chen L."/>
            <person name="Yang M."/>
            <person name="Gaffney P.M."/>
            <person name="Wang S."/>
            <person name="Luo L."/>
            <person name="She Z."/>
            <person name="Ming Y."/>
            <person name="Huang W."/>
            <person name="Zhang S."/>
            <person name="Huang B."/>
            <person name="Zhang Y."/>
            <person name="Qu T."/>
            <person name="Ni P."/>
            <person name="Miao G."/>
            <person name="Wang J."/>
            <person name="Wang Q."/>
            <person name="Steinberg C.E."/>
            <person name="Wang H."/>
            <person name="Li N."/>
            <person name="Qian L."/>
            <person name="Zhang G."/>
            <person name="Li Y."/>
            <person name="Yang H."/>
            <person name="Liu X."/>
            <person name="Wang J."/>
            <person name="Yin Y."/>
            <person name="Wang J."/>
        </authorList>
    </citation>
    <scope>NUCLEOTIDE SEQUENCE [LARGE SCALE GENOMIC DNA]</scope>
    <source>
        <strain evidence="1">05x7-T-G4-1.051#20</strain>
    </source>
</reference>
<dbReference type="SUPFAM" id="SSF56112">
    <property type="entry name" value="Protein kinase-like (PK-like)"/>
    <property type="match status" value="1"/>
</dbReference>
<dbReference type="AlphaFoldDB" id="K1Q2E6"/>
<dbReference type="PANTHER" id="PTHR24416:SF600">
    <property type="entry name" value="PDGF- AND VEGF-RECEPTOR RELATED, ISOFORM J"/>
    <property type="match status" value="1"/>
</dbReference>
<dbReference type="HOGENOM" id="CLU_000288_7_40_1"/>
<accession>K1Q2E6</accession>
<dbReference type="PANTHER" id="PTHR24416">
    <property type="entry name" value="TYROSINE-PROTEIN KINASE RECEPTOR"/>
    <property type="match status" value="1"/>
</dbReference>
<organism evidence="1">
    <name type="scientific">Magallana gigas</name>
    <name type="common">Pacific oyster</name>
    <name type="synonym">Crassostrea gigas</name>
    <dbReference type="NCBI Taxonomy" id="29159"/>
    <lineage>
        <taxon>Eukaryota</taxon>
        <taxon>Metazoa</taxon>
        <taxon>Spiralia</taxon>
        <taxon>Lophotrochozoa</taxon>
        <taxon>Mollusca</taxon>
        <taxon>Bivalvia</taxon>
        <taxon>Autobranchia</taxon>
        <taxon>Pteriomorphia</taxon>
        <taxon>Ostreida</taxon>
        <taxon>Ostreoidea</taxon>
        <taxon>Ostreidae</taxon>
        <taxon>Magallana</taxon>
    </lineage>
</organism>
<dbReference type="PROSITE" id="PS50011">
    <property type="entry name" value="PROTEIN_KINASE_DOM"/>
    <property type="match status" value="1"/>
</dbReference>
<dbReference type="InterPro" id="IPR001245">
    <property type="entry name" value="Ser-Thr/Tyr_kinase_cat_dom"/>
</dbReference>
<dbReference type="InterPro" id="IPR000719">
    <property type="entry name" value="Prot_kinase_dom"/>
</dbReference>
<gene>
    <name evidence="1" type="ORF">CGI_10000790</name>
</gene>
<proteinExistence type="predicted"/>
<dbReference type="EMBL" id="JH817623">
    <property type="protein sequence ID" value="EKC23040.1"/>
    <property type="molecule type" value="Genomic_DNA"/>
</dbReference>